<evidence type="ECO:0000313" key="1">
    <source>
        <dbReference type="EMBL" id="CAH3146624.1"/>
    </source>
</evidence>
<comment type="caution">
    <text evidence="1">The sequence shown here is derived from an EMBL/GenBank/DDBJ whole genome shotgun (WGS) entry which is preliminary data.</text>
</comment>
<keyword evidence="2" id="KW-1185">Reference proteome</keyword>
<reference evidence="1 2" key="1">
    <citation type="submission" date="2022-05" db="EMBL/GenBank/DDBJ databases">
        <authorList>
            <consortium name="Genoscope - CEA"/>
            <person name="William W."/>
        </authorList>
    </citation>
    <scope>NUCLEOTIDE SEQUENCE [LARGE SCALE GENOMIC DNA]</scope>
</reference>
<evidence type="ECO:0000313" key="2">
    <source>
        <dbReference type="Proteomes" id="UP001159427"/>
    </source>
</evidence>
<sequence>GVCTYVRTNLNYRIRNDLNNDLLENFFVEISKPRSTPFLLITEPTRVTPDSKTLIDLCITNSPEKVTN</sequence>
<proteinExistence type="predicted"/>
<feature type="non-terminal residue" evidence="1">
    <location>
        <position position="68"/>
    </location>
</feature>
<organism evidence="1 2">
    <name type="scientific">Porites evermanni</name>
    <dbReference type="NCBI Taxonomy" id="104178"/>
    <lineage>
        <taxon>Eukaryota</taxon>
        <taxon>Metazoa</taxon>
        <taxon>Cnidaria</taxon>
        <taxon>Anthozoa</taxon>
        <taxon>Hexacorallia</taxon>
        <taxon>Scleractinia</taxon>
        <taxon>Fungiina</taxon>
        <taxon>Poritidae</taxon>
        <taxon>Porites</taxon>
    </lineage>
</organism>
<dbReference type="EMBL" id="CALNXI010000916">
    <property type="protein sequence ID" value="CAH3146624.1"/>
    <property type="molecule type" value="Genomic_DNA"/>
</dbReference>
<name>A0ABN8PQL9_9CNID</name>
<protein>
    <submittedName>
        <fullName evidence="1">Uncharacterized protein</fullName>
    </submittedName>
</protein>
<gene>
    <name evidence="1" type="ORF">PEVE_00044015</name>
</gene>
<accession>A0ABN8PQL9</accession>
<dbReference type="Proteomes" id="UP001159427">
    <property type="component" value="Unassembled WGS sequence"/>
</dbReference>
<feature type="non-terminal residue" evidence="1">
    <location>
        <position position="1"/>
    </location>
</feature>